<gene>
    <name evidence="1" type="ORF">QQ020_24200</name>
</gene>
<evidence type="ECO:0000313" key="1">
    <source>
        <dbReference type="EMBL" id="MDN5215204.1"/>
    </source>
</evidence>
<dbReference type="InterPro" id="IPR017101">
    <property type="entry name" value="P-loop_ATP/GTP-bd_All4644_prd"/>
</dbReference>
<sequence>MQAIIFIGIQATGKSTFYKTNFFNSHVRISMDLLNTRNKENKFLETCLATQSQFVVDNTNPTSEERKKYIVLAKAKKYEVIGYYFHLSLVEALDRNKARKGKERIPEIGIKGCYSKLELPSLNEGYDKLYHVKSENMGFEIKDWKDEIR</sequence>
<dbReference type="EMBL" id="JAUJEB010000006">
    <property type="protein sequence ID" value="MDN5215204.1"/>
    <property type="molecule type" value="Genomic_DNA"/>
</dbReference>
<proteinExistence type="predicted"/>
<dbReference type="InterPro" id="IPR027417">
    <property type="entry name" value="P-loop_NTPase"/>
</dbReference>
<accession>A0ABT8LBN9</accession>
<comment type="caution">
    <text evidence="1">The sequence shown here is derived from an EMBL/GenBank/DDBJ whole genome shotgun (WGS) entry which is preliminary data.</text>
</comment>
<protein>
    <submittedName>
        <fullName evidence="1">AAA family ATPase</fullName>
    </submittedName>
</protein>
<dbReference type="Gene3D" id="3.40.50.300">
    <property type="entry name" value="P-loop containing nucleotide triphosphate hydrolases"/>
    <property type="match status" value="1"/>
</dbReference>
<dbReference type="PANTHER" id="PTHR12083">
    <property type="entry name" value="BIFUNCTIONAL POLYNUCLEOTIDE PHOSPHATASE/KINASE"/>
    <property type="match status" value="1"/>
</dbReference>
<dbReference type="Proteomes" id="UP001172083">
    <property type="component" value="Unassembled WGS sequence"/>
</dbReference>
<name>A0ABT8LBN9_9BACT</name>
<dbReference type="PIRSF" id="PIRSF037081">
    <property type="entry name" value="P-loop_All4644_prd"/>
    <property type="match status" value="1"/>
</dbReference>
<reference evidence="1" key="1">
    <citation type="submission" date="2023-06" db="EMBL/GenBank/DDBJ databases">
        <title>Genomic of Agaribacillus aureum.</title>
        <authorList>
            <person name="Wang G."/>
        </authorList>
    </citation>
    <scope>NUCLEOTIDE SEQUENCE</scope>
    <source>
        <strain evidence="1">BMA12</strain>
    </source>
</reference>
<organism evidence="1 2">
    <name type="scientific">Agaribacillus aureus</name>
    <dbReference type="NCBI Taxonomy" id="3051825"/>
    <lineage>
        <taxon>Bacteria</taxon>
        <taxon>Pseudomonadati</taxon>
        <taxon>Bacteroidota</taxon>
        <taxon>Cytophagia</taxon>
        <taxon>Cytophagales</taxon>
        <taxon>Splendidivirgaceae</taxon>
        <taxon>Agaribacillus</taxon>
    </lineage>
</organism>
<keyword evidence="2" id="KW-1185">Reference proteome</keyword>
<dbReference type="Pfam" id="PF13671">
    <property type="entry name" value="AAA_33"/>
    <property type="match status" value="1"/>
</dbReference>
<dbReference type="SUPFAM" id="SSF52540">
    <property type="entry name" value="P-loop containing nucleoside triphosphate hydrolases"/>
    <property type="match status" value="1"/>
</dbReference>
<dbReference type="PANTHER" id="PTHR12083:SF9">
    <property type="entry name" value="BIFUNCTIONAL POLYNUCLEOTIDE PHOSPHATASE_KINASE"/>
    <property type="match status" value="1"/>
</dbReference>
<evidence type="ECO:0000313" key="2">
    <source>
        <dbReference type="Proteomes" id="UP001172083"/>
    </source>
</evidence>